<accession>A0ABW4D9K3</accession>
<protein>
    <recommendedName>
        <fullName evidence="3">Cyclic lactone autoinducer peptide</fullName>
    </recommendedName>
</protein>
<evidence type="ECO:0008006" key="3">
    <source>
        <dbReference type="Google" id="ProtNLM"/>
    </source>
</evidence>
<proteinExistence type="predicted"/>
<keyword evidence="2" id="KW-1185">Reference proteome</keyword>
<reference evidence="2" key="1">
    <citation type="journal article" date="2019" name="Int. J. Syst. Evol. Microbiol.">
        <title>The Global Catalogue of Microorganisms (GCM) 10K type strain sequencing project: providing services to taxonomists for standard genome sequencing and annotation.</title>
        <authorList>
            <consortium name="The Broad Institute Genomics Platform"/>
            <consortium name="The Broad Institute Genome Sequencing Center for Infectious Disease"/>
            <person name="Wu L."/>
            <person name="Ma J."/>
        </authorList>
    </citation>
    <scope>NUCLEOTIDE SEQUENCE [LARGE SCALE GENOMIC DNA]</scope>
    <source>
        <strain evidence="2">CCM 9147</strain>
    </source>
</reference>
<name>A0ABW4D9K3_9BACL</name>
<comment type="caution">
    <text evidence="1">The sequence shown here is derived from an EMBL/GenBank/DDBJ whole genome shotgun (WGS) entry which is preliminary data.</text>
</comment>
<gene>
    <name evidence="1" type="ORF">ACFQ5D_03075</name>
</gene>
<evidence type="ECO:0000313" key="2">
    <source>
        <dbReference type="Proteomes" id="UP001597340"/>
    </source>
</evidence>
<evidence type="ECO:0000313" key="1">
    <source>
        <dbReference type="EMBL" id="MFD1460443.1"/>
    </source>
</evidence>
<dbReference type="RefSeq" id="WP_267497800.1">
    <property type="nucleotide sequence ID" value="NZ_JAFFQR010000112.1"/>
</dbReference>
<dbReference type="EMBL" id="JBHTNZ010000002">
    <property type="protein sequence ID" value="MFD1460443.1"/>
    <property type="molecule type" value="Genomic_DNA"/>
</dbReference>
<sequence>MKKTIARTLSKLLVSEAKGYAKGRKLIAGTVKTPQELLKSKER</sequence>
<organism evidence="1 2">
    <name type="scientific">Paenibacillus farraposensis</name>
    <dbReference type="NCBI Taxonomy" id="2807095"/>
    <lineage>
        <taxon>Bacteria</taxon>
        <taxon>Bacillati</taxon>
        <taxon>Bacillota</taxon>
        <taxon>Bacilli</taxon>
        <taxon>Bacillales</taxon>
        <taxon>Paenibacillaceae</taxon>
        <taxon>Paenibacillus</taxon>
    </lineage>
</organism>
<dbReference type="Proteomes" id="UP001597340">
    <property type="component" value="Unassembled WGS sequence"/>
</dbReference>